<proteinExistence type="predicted"/>
<name>A0A7N0V607_KALFE</name>
<dbReference type="SUPFAM" id="SSF46689">
    <property type="entry name" value="Homeodomain-like"/>
    <property type="match status" value="1"/>
</dbReference>
<feature type="domain" description="Myb-like" evidence="5">
    <location>
        <begin position="9"/>
        <end position="65"/>
    </location>
</feature>
<keyword evidence="3" id="KW-0804">Transcription</keyword>
<dbReference type="EnsemblPlants" id="Kaladp0099s0035.1.v1.1">
    <property type="protein sequence ID" value="Kaladp0099s0035.1.v1.1"/>
    <property type="gene ID" value="Kaladp0099s0035.v1.1"/>
</dbReference>
<protein>
    <recommendedName>
        <fullName evidence="5">Myb-like domain-containing protein</fullName>
    </recommendedName>
</protein>
<dbReference type="InterPro" id="IPR044636">
    <property type="entry name" value="RADIALIS-like"/>
</dbReference>
<comment type="subcellular location">
    <subcellularLocation>
        <location evidence="1">Nucleus</location>
    </subcellularLocation>
</comment>
<dbReference type="PANTHER" id="PTHR43952:SF75">
    <property type="entry name" value="PROTEIN RADIALIS-LIKE 6"/>
    <property type="match status" value="1"/>
</dbReference>
<dbReference type="Pfam" id="PF00249">
    <property type="entry name" value="Myb_DNA-binding"/>
    <property type="match status" value="1"/>
</dbReference>
<evidence type="ECO:0000313" key="6">
    <source>
        <dbReference type="EnsemblPlants" id="Kaladp0099s0035.1.v1.1"/>
    </source>
</evidence>
<dbReference type="Proteomes" id="UP000594263">
    <property type="component" value="Unplaced"/>
</dbReference>
<dbReference type="PROSITE" id="PS50090">
    <property type="entry name" value="MYB_LIKE"/>
    <property type="match status" value="1"/>
</dbReference>
<dbReference type="SMART" id="SM00717">
    <property type="entry name" value="SANT"/>
    <property type="match status" value="1"/>
</dbReference>
<evidence type="ECO:0000259" key="5">
    <source>
        <dbReference type="PROSITE" id="PS50090"/>
    </source>
</evidence>
<evidence type="ECO:0000256" key="4">
    <source>
        <dbReference type="ARBA" id="ARBA00023242"/>
    </source>
</evidence>
<accession>A0A7N0V607</accession>
<organism evidence="6 7">
    <name type="scientific">Kalanchoe fedtschenkoi</name>
    <name type="common">Lavender scallops</name>
    <name type="synonym">South American air plant</name>
    <dbReference type="NCBI Taxonomy" id="63787"/>
    <lineage>
        <taxon>Eukaryota</taxon>
        <taxon>Viridiplantae</taxon>
        <taxon>Streptophyta</taxon>
        <taxon>Embryophyta</taxon>
        <taxon>Tracheophyta</taxon>
        <taxon>Spermatophyta</taxon>
        <taxon>Magnoliopsida</taxon>
        <taxon>eudicotyledons</taxon>
        <taxon>Gunneridae</taxon>
        <taxon>Pentapetalae</taxon>
        <taxon>Saxifragales</taxon>
        <taxon>Crassulaceae</taxon>
        <taxon>Kalanchoe</taxon>
    </lineage>
</organism>
<dbReference type="FunFam" id="1.10.10.60:FF:000154">
    <property type="entry name" value="Transcription factor SRM1"/>
    <property type="match status" value="1"/>
</dbReference>
<dbReference type="CDD" id="cd00167">
    <property type="entry name" value="SANT"/>
    <property type="match status" value="1"/>
</dbReference>
<evidence type="ECO:0000256" key="1">
    <source>
        <dbReference type="ARBA" id="ARBA00004123"/>
    </source>
</evidence>
<dbReference type="PANTHER" id="PTHR43952">
    <property type="entry name" value="MYB FAMILY TRANSCRIPTION FACTOR-RELATED"/>
    <property type="match status" value="1"/>
</dbReference>
<dbReference type="Gramene" id="Kaladp0099s0035.1.v1.1">
    <property type="protein sequence ID" value="Kaladp0099s0035.1.v1.1"/>
    <property type="gene ID" value="Kaladp0099s0035.v1.1"/>
</dbReference>
<dbReference type="OMA" id="RCHYENL"/>
<dbReference type="Gene3D" id="1.10.10.60">
    <property type="entry name" value="Homeodomain-like"/>
    <property type="match status" value="1"/>
</dbReference>
<keyword evidence="4" id="KW-0539">Nucleus</keyword>
<dbReference type="GO" id="GO:0003700">
    <property type="term" value="F:DNA-binding transcription factor activity"/>
    <property type="evidence" value="ECO:0007669"/>
    <property type="project" value="InterPro"/>
</dbReference>
<reference evidence="6" key="1">
    <citation type="submission" date="2021-01" db="UniProtKB">
        <authorList>
            <consortium name="EnsemblPlants"/>
        </authorList>
    </citation>
    <scope>IDENTIFICATION</scope>
</reference>
<keyword evidence="2" id="KW-0805">Transcription regulation</keyword>
<dbReference type="GO" id="GO:0005634">
    <property type="term" value="C:nucleus"/>
    <property type="evidence" value="ECO:0007669"/>
    <property type="project" value="UniProtKB-SubCell"/>
</dbReference>
<evidence type="ECO:0000313" key="7">
    <source>
        <dbReference type="Proteomes" id="UP000594263"/>
    </source>
</evidence>
<dbReference type="InterPro" id="IPR001005">
    <property type="entry name" value="SANT/Myb"/>
</dbReference>
<evidence type="ECO:0000256" key="2">
    <source>
        <dbReference type="ARBA" id="ARBA00023015"/>
    </source>
</evidence>
<evidence type="ECO:0000256" key="3">
    <source>
        <dbReference type="ARBA" id="ARBA00023163"/>
    </source>
</evidence>
<sequence>MAGSTNSNSSSPSRTTWTREEDVLFEDAFALYHNQDPSTRWENVVRHMGGSKTVEEVIHHYQLLVEDVNNIEAGRIALPAYGDGDTAEALGGGGGLGYNLSYFFFH</sequence>
<keyword evidence="7" id="KW-1185">Reference proteome</keyword>
<dbReference type="InterPro" id="IPR009057">
    <property type="entry name" value="Homeodomain-like_sf"/>
</dbReference>
<dbReference type="AlphaFoldDB" id="A0A7N0V607"/>